<organism evidence="5 6">
    <name type="scientific">Pseudonocardia charpentierae</name>
    <dbReference type="NCBI Taxonomy" id="3075545"/>
    <lineage>
        <taxon>Bacteria</taxon>
        <taxon>Bacillati</taxon>
        <taxon>Actinomycetota</taxon>
        <taxon>Actinomycetes</taxon>
        <taxon>Pseudonocardiales</taxon>
        <taxon>Pseudonocardiaceae</taxon>
        <taxon>Pseudonocardia</taxon>
    </lineage>
</organism>
<dbReference type="EC" id="2.3.2.2" evidence="5"/>
<keyword evidence="2 5" id="KW-0808">Transferase</keyword>
<keyword evidence="6" id="KW-1185">Reference proteome</keyword>
<comment type="caution">
    <text evidence="5">The sequence shown here is derived from an EMBL/GenBank/DDBJ whole genome shotgun (WGS) entry which is preliminary data.</text>
</comment>
<dbReference type="InterPro" id="IPR029055">
    <property type="entry name" value="Ntn_hydrolases_N"/>
</dbReference>
<name>A0ABU2N8D7_9PSEU</name>
<gene>
    <name evidence="5" type="ORF">RM445_11815</name>
</gene>
<evidence type="ECO:0000256" key="3">
    <source>
        <dbReference type="ARBA" id="ARBA00022801"/>
    </source>
</evidence>
<evidence type="ECO:0000256" key="4">
    <source>
        <dbReference type="ARBA" id="ARBA00023145"/>
    </source>
</evidence>
<accession>A0ABU2N8D7</accession>
<dbReference type="Pfam" id="PF01019">
    <property type="entry name" value="G_glu_transpept"/>
    <property type="match status" value="2"/>
</dbReference>
<sequence length="489" mass="49227">MIGRGVVAAGHPESAAAGAAVLRAGGNAVDAAVAAVLTSFVAEPLLTGLGSGGYLLVVPPGGEAVLLDFFVETPGRDRDPAGRAPLRAVTVDFGDATQVFHAGAASCGTYGTPAGLAAAVADFGRAPLAELTAPAARLARAGVRVTPMQEYLYALLAEINAATPAGRARYLPGGQPPRTGDVVTDPELADALDRFGAEGPAHFYTGDVAAAVVDEVRVQGGLLGTADLAGYEVLRRDPVHVPYRDTVVCTNPPPSAGGVLVGRALAELDARPGPPDAAALIAAMAAAERERTPEFLAGLSSATRAGANRLGSTTHVSVLDADGWACAVTTSNGEGSGVVVPGTGVHLNNVLGEEDLSPLGFHTQLPGSRLPSMMAPTVVLHDGAARLVVGSAGSNRIRSALLQVIVNVVDRGLAAQAAVDAPRVHYSPEGLFAEPGIPTEDLAATGLPVTLFRDANLYFGGCQAVVCDPATEVLTGGADPRRGGGVAVA</sequence>
<reference evidence="6" key="1">
    <citation type="submission" date="2023-07" db="EMBL/GenBank/DDBJ databases">
        <title>30 novel species of actinomycetes from the DSMZ collection.</title>
        <authorList>
            <person name="Nouioui I."/>
        </authorList>
    </citation>
    <scope>NUCLEOTIDE SEQUENCE [LARGE SCALE GENOMIC DNA]</scope>
    <source>
        <strain evidence="6">DSM 45834</strain>
    </source>
</reference>
<evidence type="ECO:0000256" key="2">
    <source>
        <dbReference type="ARBA" id="ARBA00022679"/>
    </source>
</evidence>
<keyword evidence="4" id="KW-0865">Zymogen</keyword>
<keyword evidence="5" id="KW-0012">Acyltransferase</keyword>
<dbReference type="PANTHER" id="PTHR43199">
    <property type="entry name" value="GLUTATHIONE HYDROLASE"/>
    <property type="match status" value="1"/>
</dbReference>
<dbReference type="RefSeq" id="WP_311556229.1">
    <property type="nucleotide sequence ID" value="NZ_JAVREJ010000006.1"/>
</dbReference>
<dbReference type="PANTHER" id="PTHR43199:SF1">
    <property type="entry name" value="GLUTATHIONE HYDROLASE PROENZYME"/>
    <property type="match status" value="1"/>
</dbReference>
<dbReference type="GO" id="GO:0103068">
    <property type="term" value="F:leukotriene C4 gamma-glutamyl transferase activity"/>
    <property type="evidence" value="ECO:0007669"/>
    <property type="project" value="UniProtKB-EC"/>
</dbReference>
<comment type="similarity">
    <text evidence="1">Belongs to the gamma-glutamyltransferase family.</text>
</comment>
<dbReference type="Proteomes" id="UP001183202">
    <property type="component" value="Unassembled WGS sequence"/>
</dbReference>
<dbReference type="PRINTS" id="PR01210">
    <property type="entry name" value="GGTRANSPTASE"/>
</dbReference>
<dbReference type="SUPFAM" id="SSF56235">
    <property type="entry name" value="N-terminal nucleophile aminohydrolases (Ntn hydrolases)"/>
    <property type="match status" value="1"/>
</dbReference>
<dbReference type="InterPro" id="IPR043137">
    <property type="entry name" value="GGT_ssub_C"/>
</dbReference>
<protein>
    <submittedName>
        <fullName evidence="5">Gamma-glutamyltransferase</fullName>
        <ecNumber evidence="5">2.3.2.2</ecNumber>
    </submittedName>
</protein>
<dbReference type="Gene3D" id="3.60.20.40">
    <property type="match status" value="1"/>
</dbReference>
<evidence type="ECO:0000313" key="6">
    <source>
        <dbReference type="Proteomes" id="UP001183202"/>
    </source>
</evidence>
<dbReference type="InterPro" id="IPR051792">
    <property type="entry name" value="GGT_bact"/>
</dbReference>
<evidence type="ECO:0000313" key="5">
    <source>
        <dbReference type="EMBL" id="MDT0350210.1"/>
    </source>
</evidence>
<keyword evidence="3" id="KW-0378">Hydrolase</keyword>
<proteinExistence type="inferred from homology"/>
<dbReference type="EMBL" id="JAVREJ010000006">
    <property type="protein sequence ID" value="MDT0350210.1"/>
    <property type="molecule type" value="Genomic_DNA"/>
</dbReference>
<evidence type="ECO:0000256" key="1">
    <source>
        <dbReference type="ARBA" id="ARBA00009381"/>
    </source>
</evidence>